<proteinExistence type="predicted"/>
<dbReference type="Proteomes" id="UP001642464">
    <property type="component" value="Unassembled WGS sequence"/>
</dbReference>
<keyword evidence="2" id="KW-1185">Reference proteome</keyword>
<reference evidence="1 2" key="1">
    <citation type="submission" date="2024-02" db="EMBL/GenBank/DDBJ databases">
        <authorList>
            <person name="Chen Y."/>
            <person name="Shah S."/>
            <person name="Dougan E. K."/>
            <person name="Thang M."/>
            <person name="Chan C."/>
        </authorList>
    </citation>
    <scope>NUCLEOTIDE SEQUENCE [LARGE SCALE GENOMIC DNA]</scope>
</reference>
<evidence type="ECO:0000313" key="1">
    <source>
        <dbReference type="EMBL" id="CAK9000570.1"/>
    </source>
</evidence>
<name>A0ABP0ID99_9DINO</name>
<sequence length="689" mass="76837">MERPIDVLCEEERLRRLSERVTFDGGDSAEPARQRRARILVEEMTTLGPRLRSKSNEDRRFKAIRALEAGLHARWKAVVHEMSEGHKGPSERVRKAAEEDLERTAVPVPTPHPTIPEDIHSKLLDALEGVTVRAVVGLRGLTEVPPNVEAVTLAVLHLVSCEYLGQMGLGPEAPENWEEARRVLLKPGHFVSSLRKFPSSLEQGQVNDSNIIFAQKKLLQIGNAASTGLAEVHEGAVQLYHWLRAALQLAPSSLVAAAASPARASASPLDPLQPAYPRSAPSSPQHKKEEVKPSPSKTTPKAAPVRPMSPKAAYRTPLAAKSVSNGYHKSPNNSATSATISTSRSAGFNLSWSTLSAGTGGAAKSQPKPSRVSTTGVSPRRRSSPSPTPALTGKQPVVSSKGVYVAKAQPLRPRNSLNGTASPQPTRPQAKDLEVKPPSFARSRSAGRETKSQEVVATGGSNLSFASISTAAMPTSKDFAGIRIRLDQEKKEVRQMRGMESQLKWDMLREERNQTEEERREEARRIMEWRDREAKEMREYVEGKSRDQRLHELLESKEYQEFKRAWKQAMRKEEIERIKVQLAENLDNAQWRLELQRALDLDRQMALQENMEAQQELRELKEKERQREKVMQEEDRVHDLTLEYAHQAQQISTEKEALLRSLALLRERQKAPVAGTATKAGTTIWPLAR</sequence>
<evidence type="ECO:0000313" key="2">
    <source>
        <dbReference type="Proteomes" id="UP001642464"/>
    </source>
</evidence>
<organism evidence="1 2">
    <name type="scientific">Durusdinium trenchii</name>
    <dbReference type="NCBI Taxonomy" id="1381693"/>
    <lineage>
        <taxon>Eukaryota</taxon>
        <taxon>Sar</taxon>
        <taxon>Alveolata</taxon>
        <taxon>Dinophyceae</taxon>
        <taxon>Suessiales</taxon>
        <taxon>Symbiodiniaceae</taxon>
        <taxon>Durusdinium</taxon>
    </lineage>
</organism>
<comment type="caution">
    <text evidence="1">The sequence shown here is derived from an EMBL/GenBank/DDBJ whole genome shotgun (WGS) entry which is preliminary data.</text>
</comment>
<dbReference type="EMBL" id="CAXAMM010003592">
    <property type="protein sequence ID" value="CAK9000570.1"/>
    <property type="molecule type" value="Genomic_DNA"/>
</dbReference>
<gene>
    <name evidence="1" type="ORF">SCF082_LOCUS6554</name>
</gene>
<protein>
    <submittedName>
        <fullName evidence="1">Reticulocyte-binding protein 2 homolog a</fullName>
    </submittedName>
</protein>
<accession>A0ABP0ID99</accession>